<evidence type="ECO:0000313" key="6">
    <source>
        <dbReference type="Proteomes" id="UP001271007"/>
    </source>
</evidence>
<comment type="caution">
    <text evidence="5">The sequence shown here is derived from an EMBL/GenBank/DDBJ whole genome shotgun (WGS) entry which is preliminary data.</text>
</comment>
<dbReference type="Pfam" id="PF00583">
    <property type="entry name" value="Acetyltransf_1"/>
    <property type="match status" value="1"/>
</dbReference>
<proteinExistence type="predicted"/>
<feature type="compositionally biased region" description="Basic and acidic residues" evidence="3">
    <location>
        <begin position="368"/>
        <end position="383"/>
    </location>
</feature>
<evidence type="ECO:0000256" key="1">
    <source>
        <dbReference type="ARBA" id="ARBA00022679"/>
    </source>
</evidence>
<evidence type="ECO:0000256" key="3">
    <source>
        <dbReference type="SAM" id="MobiDB-lite"/>
    </source>
</evidence>
<dbReference type="PANTHER" id="PTHR43072:SF23">
    <property type="entry name" value="UPF0039 PROTEIN C11D3.02C"/>
    <property type="match status" value="1"/>
</dbReference>
<dbReference type="InterPro" id="IPR000182">
    <property type="entry name" value="GNAT_dom"/>
</dbReference>
<accession>A0AAJ0GIS2</accession>
<dbReference type="PANTHER" id="PTHR43072">
    <property type="entry name" value="N-ACETYLTRANSFERASE"/>
    <property type="match status" value="1"/>
</dbReference>
<feature type="compositionally biased region" description="Polar residues" evidence="3">
    <location>
        <begin position="328"/>
        <end position="337"/>
    </location>
</feature>
<dbReference type="SUPFAM" id="SSF55729">
    <property type="entry name" value="Acyl-CoA N-acyltransferases (Nat)"/>
    <property type="match status" value="1"/>
</dbReference>
<feature type="compositionally biased region" description="Polar residues" evidence="3">
    <location>
        <begin position="142"/>
        <end position="152"/>
    </location>
</feature>
<dbReference type="GO" id="GO:0016747">
    <property type="term" value="F:acyltransferase activity, transferring groups other than amino-acyl groups"/>
    <property type="evidence" value="ECO:0007669"/>
    <property type="project" value="InterPro"/>
</dbReference>
<feature type="domain" description="N-acetyltransferase" evidence="4">
    <location>
        <begin position="415"/>
        <end position="591"/>
    </location>
</feature>
<organism evidence="5 6">
    <name type="scientific">Extremus antarcticus</name>
    <dbReference type="NCBI Taxonomy" id="702011"/>
    <lineage>
        <taxon>Eukaryota</taxon>
        <taxon>Fungi</taxon>
        <taxon>Dikarya</taxon>
        <taxon>Ascomycota</taxon>
        <taxon>Pezizomycotina</taxon>
        <taxon>Dothideomycetes</taxon>
        <taxon>Dothideomycetidae</taxon>
        <taxon>Mycosphaerellales</taxon>
        <taxon>Extremaceae</taxon>
        <taxon>Extremus</taxon>
    </lineage>
</organism>
<evidence type="ECO:0000259" key="4">
    <source>
        <dbReference type="PROSITE" id="PS51186"/>
    </source>
</evidence>
<dbReference type="Gene3D" id="3.40.630.30">
    <property type="match status" value="1"/>
</dbReference>
<reference evidence="5" key="1">
    <citation type="submission" date="2023-04" db="EMBL/GenBank/DDBJ databases">
        <title>Black Yeasts Isolated from many extreme environments.</title>
        <authorList>
            <person name="Coleine C."/>
            <person name="Stajich J.E."/>
            <person name="Selbmann L."/>
        </authorList>
    </citation>
    <scope>NUCLEOTIDE SEQUENCE</scope>
    <source>
        <strain evidence="5">CCFEE 5312</strain>
    </source>
</reference>
<feature type="region of interest" description="Disordered" evidence="3">
    <location>
        <begin position="324"/>
        <end position="416"/>
    </location>
</feature>
<evidence type="ECO:0000313" key="5">
    <source>
        <dbReference type="EMBL" id="KAK3058367.1"/>
    </source>
</evidence>
<gene>
    <name evidence="5" type="ORF">LTR09_001445</name>
</gene>
<keyword evidence="1" id="KW-0808">Transferase</keyword>
<feature type="region of interest" description="Disordered" evidence="3">
    <location>
        <begin position="71"/>
        <end position="101"/>
    </location>
</feature>
<dbReference type="EMBL" id="JAWDJX010000002">
    <property type="protein sequence ID" value="KAK3058367.1"/>
    <property type="molecule type" value="Genomic_DNA"/>
</dbReference>
<dbReference type="InterPro" id="IPR016181">
    <property type="entry name" value="Acyl_CoA_acyltransferase"/>
</dbReference>
<dbReference type="CDD" id="cd04301">
    <property type="entry name" value="NAT_SF"/>
    <property type="match status" value="1"/>
</dbReference>
<evidence type="ECO:0000256" key="2">
    <source>
        <dbReference type="ARBA" id="ARBA00023315"/>
    </source>
</evidence>
<dbReference type="Proteomes" id="UP001271007">
    <property type="component" value="Unassembled WGS sequence"/>
</dbReference>
<sequence length="601" mass="66052">MPSLPPETRDRIKALLEDDSLAISTIASQVGASKSVVRSIWVAQCESAGPPPGAAATAGLDLRASGIVEHPEAQDDTLFRSSSDGKTLERQLCESSSLSSTGGYSDFSILSDADESISGAPVGNGSLPGSSNTDGYPPPPQNSWEENASPGSAIQGPAKKGRGRPVGTVGIKEVYKRTGVRKPANPRKGLSIYDLKKPPNVTEARWNKITCLSYKQNYVKAYMVNETDDGRPARQKCRRCRERGVSNCSFWAVHSDGPRWENCILKGKPCDEGVREEDEGSQDAMGRRTRKAMYPIPGSQYDVDPISSSVISTVQSHVGTAYADNNHEVTTPLTSVSPRAPTVKQEPTTESGDQVPRLLIDPLLTSNGEDRAERGTGKDANERARRRTTPPRRLRRYTVHGMAAPPESDERPPPVTIRRATPQDVPAINLIHKHYVENTVLTFATVANSYDEALVNFHTVQGLGSPYLVAADHTGTILGYCYVSPFRGDKPRYQRTLELSLFCHPDHVRRGAGKQLLSRMIEILSQPDTWQDWYDGSKLLWTPPEQLIAVMAVDTNGPGSGLKLRNWYVMMGFEEKGRLSEVGWKMGRWIDTIYLQRRVGP</sequence>
<keyword evidence="2" id="KW-0012">Acyltransferase</keyword>
<dbReference type="PROSITE" id="PS51186">
    <property type="entry name" value="GNAT"/>
    <property type="match status" value="1"/>
</dbReference>
<dbReference type="AlphaFoldDB" id="A0AAJ0GIS2"/>
<feature type="region of interest" description="Disordered" evidence="3">
    <location>
        <begin position="118"/>
        <end position="167"/>
    </location>
</feature>
<feature type="compositionally biased region" description="Basic residues" evidence="3">
    <location>
        <begin position="384"/>
        <end position="398"/>
    </location>
</feature>
<name>A0AAJ0GIS2_9PEZI</name>
<keyword evidence="6" id="KW-1185">Reference proteome</keyword>
<protein>
    <recommendedName>
        <fullName evidence="4">N-acetyltransferase domain-containing protein</fullName>
    </recommendedName>
</protein>